<evidence type="ECO:0000256" key="7">
    <source>
        <dbReference type="SAM" id="MobiDB-lite"/>
    </source>
</evidence>
<evidence type="ECO:0000256" key="1">
    <source>
        <dbReference type="ARBA" id="ARBA00010641"/>
    </source>
</evidence>
<dbReference type="InterPro" id="IPR000838">
    <property type="entry name" value="RNA_pol_sigma70_ECF_CS"/>
</dbReference>
<dbReference type="GO" id="GO:0006352">
    <property type="term" value="P:DNA-templated transcription initiation"/>
    <property type="evidence" value="ECO:0007669"/>
    <property type="project" value="InterPro"/>
</dbReference>
<dbReference type="SUPFAM" id="SSF88659">
    <property type="entry name" value="Sigma3 and sigma4 domains of RNA polymerase sigma factors"/>
    <property type="match status" value="1"/>
</dbReference>
<dbReference type="KEGG" id="dcp:RN607_09130"/>
<accession>A0AA96FB03</accession>
<reference evidence="11 12" key="1">
    <citation type="submission" date="2023-09" db="EMBL/GenBank/DDBJ databases">
        <title>Demequina sp. a novel bacteria isolated from Capsicum annuum.</title>
        <authorList>
            <person name="Humaira Z."/>
            <person name="Lee J."/>
            <person name="Cho D."/>
        </authorList>
    </citation>
    <scope>NUCLEOTIDE SEQUENCE</scope>
    <source>
        <strain evidence="10 12">OYTSA14</strain>
        <strain evidence="11">PMTSA13</strain>
    </source>
</reference>
<dbReference type="Gene3D" id="1.10.1740.10">
    <property type="match status" value="1"/>
</dbReference>
<evidence type="ECO:0000313" key="11">
    <source>
        <dbReference type="EMBL" id="WNM26363.1"/>
    </source>
</evidence>
<dbReference type="GO" id="GO:0003677">
    <property type="term" value="F:DNA binding"/>
    <property type="evidence" value="ECO:0007669"/>
    <property type="project" value="UniProtKB-KW"/>
</dbReference>
<dbReference type="PROSITE" id="PS01063">
    <property type="entry name" value="SIGMA70_ECF"/>
    <property type="match status" value="1"/>
</dbReference>
<organism evidence="11">
    <name type="scientific">Demequina capsici</name>
    <dbReference type="NCBI Taxonomy" id="3075620"/>
    <lineage>
        <taxon>Bacteria</taxon>
        <taxon>Bacillati</taxon>
        <taxon>Actinomycetota</taxon>
        <taxon>Actinomycetes</taxon>
        <taxon>Micrococcales</taxon>
        <taxon>Demequinaceae</taxon>
        <taxon>Demequina</taxon>
    </lineage>
</organism>
<dbReference type="CDD" id="cd06171">
    <property type="entry name" value="Sigma70_r4"/>
    <property type="match status" value="1"/>
</dbReference>
<feature type="domain" description="RNA polymerase sigma-70 region 4" evidence="9">
    <location>
        <begin position="168"/>
        <end position="215"/>
    </location>
</feature>
<keyword evidence="12" id="KW-1185">Reference proteome</keyword>
<dbReference type="InterPro" id="IPR013325">
    <property type="entry name" value="RNA_pol_sigma_r2"/>
</dbReference>
<accession>A0AA96F7Q9</accession>
<dbReference type="EMBL" id="CP134880">
    <property type="protein sequence ID" value="WNM26363.1"/>
    <property type="molecule type" value="Genomic_DNA"/>
</dbReference>
<gene>
    <name evidence="10" type="ORF">RN606_08905</name>
    <name evidence="11" type="ORF">RN607_09130</name>
</gene>
<dbReference type="InterPro" id="IPR039425">
    <property type="entry name" value="RNA_pol_sigma-70-like"/>
</dbReference>
<keyword evidence="5 6" id="KW-0804">Transcription</keyword>
<dbReference type="Proteomes" id="UP001303408">
    <property type="component" value="Chromosome"/>
</dbReference>
<evidence type="ECO:0000256" key="4">
    <source>
        <dbReference type="ARBA" id="ARBA00023125"/>
    </source>
</evidence>
<evidence type="ECO:0000259" key="9">
    <source>
        <dbReference type="Pfam" id="PF04545"/>
    </source>
</evidence>
<evidence type="ECO:0000256" key="5">
    <source>
        <dbReference type="ARBA" id="ARBA00023163"/>
    </source>
</evidence>
<keyword evidence="4 6" id="KW-0238">DNA-binding</keyword>
<dbReference type="PANTHER" id="PTHR43133">
    <property type="entry name" value="RNA POLYMERASE ECF-TYPE SIGMA FACTO"/>
    <property type="match status" value="1"/>
</dbReference>
<dbReference type="PANTHER" id="PTHR43133:SF66">
    <property type="entry name" value="ECF RNA POLYMERASE SIGMA FACTOR SIGK"/>
    <property type="match status" value="1"/>
</dbReference>
<name>A0AA96FB03_9MICO</name>
<feature type="domain" description="RNA polymerase sigma-70 region 2" evidence="8">
    <location>
        <begin position="62"/>
        <end position="128"/>
    </location>
</feature>
<keyword evidence="3 6" id="KW-0731">Sigma factor</keyword>
<evidence type="ECO:0000313" key="12">
    <source>
        <dbReference type="Proteomes" id="UP001304125"/>
    </source>
</evidence>
<evidence type="ECO:0000256" key="2">
    <source>
        <dbReference type="ARBA" id="ARBA00023015"/>
    </source>
</evidence>
<protein>
    <recommendedName>
        <fullName evidence="6">RNA polymerase sigma factor</fullName>
    </recommendedName>
</protein>
<keyword evidence="2 6" id="KW-0805">Transcription regulation</keyword>
<evidence type="ECO:0000256" key="3">
    <source>
        <dbReference type="ARBA" id="ARBA00023082"/>
    </source>
</evidence>
<dbReference type="InterPro" id="IPR007630">
    <property type="entry name" value="RNA_pol_sigma70_r4"/>
</dbReference>
<feature type="region of interest" description="Disordered" evidence="7">
    <location>
        <begin position="1"/>
        <end position="41"/>
    </location>
</feature>
<dbReference type="InterPro" id="IPR036388">
    <property type="entry name" value="WH-like_DNA-bd_sf"/>
</dbReference>
<dbReference type="AlphaFoldDB" id="A0AA96FB03"/>
<proteinExistence type="inferred from homology"/>
<dbReference type="InterPro" id="IPR014284">
    <property type="entry name" value="RNA_pol_sigma-70_dom"/>
</dbReference>
<evidence type="ECO:0000313" key="10">
    <source>
        <dbReference type="EMBL" id="WNM23486.1"/>
    </source>
</evidence>
<dbReference type="Pfam" id="PF04545">
    <property type="entry name" value="Sigma70_r4"/>
    <property type="match status" value="1"/>
</dbReference>
<dbReference type="RefSeq" id="WP_313496427.1">
    <property type="nucleotide sequence ID" value="NZ_CP134879.1"/>
</dbReference>
<dbReference type="Pfam" id="PF04542">
    <property type="entry name" value="Sigma70_r2"/>
    <property type="match status" value="1"/>
</dbReference>
<feature type="compositionally biased region" description="Basic and acidic residues" evidence="7">
    <location>
        <begin position="1"/>
        <end position="13"/>
    </location>
</feature>
<dbReference type="GO" id="GO:0016987">
    <property type="term" value="F:sigma factor activity"/>
    <property type="evidence" value="ECO:0007669"/>
    <property type="project" value="UniProtKB-KW"/>
</dbReference>
<sequence>MGERHLRAVRGDGDVPAARAAEPSAAEPSATAPGRRPGRNDAWDDLLERVGLGDQGAYEQLYDMAAGSVLGLAVRVVRDRDMAEDVAQEVLVEVWHRAARFRRDAGSARSWILTIAHRRAVDRVRSEQAHADRLKAHGALPESERAEQDTVVESMHHEWEAARVRAGLSLLTVRQREALELAYYRGFTHREVAQALDVPLGTAKARIRDGLIRLRDAWEEER</sequence>
<comment type="similarity">
    <text evidence="1 6">Belongs to the sigma-70 factor family. ECF subfamily.</text>
</comment>
<dbReference type="EMBL" id="CP134879">
    <property type="protein sequence ID" value="WNM23486.1"/>
    <property type="molecule type" value="Genomic_DNA"/>
</dbReference>
<dbReference type="SUPFAM" id="SSF88946">
    <property type="entry name" value="Sigma2 domain of RNA polymerase sigma factors"/>
    <property type="match status" value="1"/>
</dbReference>
<feature type="compositionally biased region" description="Low complexity" evidence="7">
    <location>
        <begin position="16"/>
        <end position="33"/>
    </location>
</feature>
<evidence type="ECO:0000259" key="8">
    <source>
        <dbReference type="Pfam" id="PF04542"/>
    </source>
</evidence>
<dbReference type="InterPro" id="IPR013324">
    <property type="entry name" value="RNA_pol_sigma_r3/r4-like"/>
</dbReference>
<evidence type="ECO:0000256" key="6">
    <source>
        <dbReference type="RuleBase" id="RU000716"/>
    </source>
</evidence>
<dbReference type="Gene3D" id="1.10.10.10">
    <property type="entry name" value="Winged helix-like DNA-binding domain superfamily/Winged helix DNA-binding domain"/>
    <property type="match status" value="1"/>
</dbReference>
<dbReference type="InterPro" id="IPR007627">
    <property type="entry name" value="RNA_pol_sigma70_r2"/>
</dbReference>
<dbReference type="NCBIfam" id="TIGR02937">
    <property type="entry name" value="sigma70-ECF"/>
    <property type="match status" value="1"/>
</dbReference>
<dbReference type="Proteomes" id="UP001304125">
    <property type="component" value="Chromosome"/>
</dbReference>